<dbReference type="Proteomes" id="UP000054466">
    <property type="component" value="Unassembled WGS sequence"/>
</dbReference>
<dbReference type="RefSeq" id="XP_016242192.1">
    <property type="nucleotide sequence ID" value="XM_016400157.1"/>
</dbReference>
<sequence>MALQETPQAPLLMGMTIVRVFFNKDEVTKSVFENENCGKCSSKATVIFRAVDLITFGLDICACKPPVICLPGKKDSHMLVDWASSAKENRYLAFGINILRPGKSGTVSVEDLPLR</sequence>
<dbReference type="GeneID" id="27351811"/>
<name>A0A0D1Z2Z2_9EURO</name>
<gene>
    <name evidence="1" type="ORF">PV07_12617</name>
</gene>
<keyword evidence="2" id="KW-1185">Reference proteome</keyword>
<dbReference type="VEuPathDB" id="FungiDB:PV07_12617"/>
<dbReference type="AlphaFoldDB" id="A0A0D1Z2Z2"/>
<reference evidence="1 2" key="1">
    <citation type="submission" date="2015-01" db="EMBL/GenBank/DDBJ databases">
        <title>The Genome Sequence of Cladophialophora immunda CBS83496.</title>
        <authorList>
            <consortium name="The Broad Institute Genomics Platform"/>
            <person name="Cuomo C."/>
            <person name="de Hoog S."/>
            <person name="Gorbushina A."/>
            <person name="Stielow B."/>
            <person name="Teixiera M."/>
            <person name="Abouelleil A."/>
            <person name="Chapman S.B."/>
            <person name="Priest M."/>
            <person name="Young S.K."/>
            <person name="Wortman J."/>
            <person name="Nusbaum C."/>
            <person name="Birren B."/>
        </authorList>
    </citation>
    <scope>NUCLEOTIDE SEQUENCE [LARGE SCALE GENOMIC DNA]</scope>
    <source>
        <strain evidence="1 2">CBS 83496</strain>
    </source>
</reference>
<dbReference type="HOGENOM" id="CLU_2108758_0_0_1"/>
<organism evidence="1 2">
    <name type="scientific">Cladophialophora immunda</name>
    <dbReference type="NCBI Taxonomy" id="569365"/>
    <lineage>
        <taxon>Eukaryota</taxon>
        <taxon>Fungi</taxon>
        <taxon>Dikarya</taxon>
        <taxon>Ascomycota</taxon>
        <taxon>Pezizomycotina</taxon>
        <taxon>Eurotiomycetes</taxon>
        <taxon>Chaetothyriomycetidae</taxon>
        <taxon>Chaetothyriales</taxon>
        <taxon>Herpotrichiellaceae</taxon>
        <taxon>Cladophialophora</taxon>
    </lineage>
</organism>
<dbReference type="EMBL" id="KN847068">
    <property type="protein sequence ID" value="KIW21976.1"/>
    <property type="molecule type" value="Genomic_DNA"/>
</dbReference>
<evidence type="ECO:0000313" key="2">
    <source>
        <dbReference type="Proteomes" id="UP000054466"/>
    </source>
</evidence>
<evidence type="ECO:0000313" key="1">
    <source>
        <dbReference type="EMBL" id="KIW21976.1"/>
    </source>
</evidence>
<protein>
    <submittedName>
        <fullName evidence="1">Uncharacterized protein</fullName>
    </submittedName>
</protein>
<accession>A0A0D1Z2Z2</accession>
<proteinExistence type="predicted"/>